<feature type="compositionally biased region" description="Basic and acidic residues" evidence="1">
    <location>
        <begin position="1"/>
        <end position="10"/>
    </location>
</feature>
<evidence type="ECO:0000313" key="2">
    <source>
        <dbReference type="EMBL" id="SOD97069.1"/>
    </source>
</evidence>
<sequence>MANHQKDIKKVATKAPKKQGAVKLPKYAQREAAITTGLVPPSGKAATKGK</sequence>
<reference evidence="3" key="1">
    <citation type="submission" date="2017-09" db="EMBL/GenBank/DDBJ databases">
        <authorList>
            <person name="Varghese N."/>
            <person name="Submissions S."/>
        </authorList>
    </citation>
    <scope>NUCLEOTIDE SEQUENCE [LARGE SCALE GENOMIC DNA]</scope>
    <source>
        <strain evidence="3">DSM 29961</strain>
    </source>
</reference>
<dbReference type="RefSeq" id="WP_179830312.1">
    <property type="nucleotide sequence ID" value="NZ_OCNH01000006.1"/>
</dbReference>
<dbReference type="EMBL" id="OCNH01000006">
    <property type="protein sequence ID" value="SOD97069.1"/>
    <property type="molecule type" value="Genomic_DNA"/>
</dbReference>
<organism evidence="2 3">
    <name type="scientific">Spirosoma fluviale</name>
    <dbReference type="NCBI Taxonomy" id="1597977"/>
    <lineage>
        <taxon>Bacteria</taxon>
        <taxon>Pseudomonadati</taxon>
        <taxon>Bacteroidota</taxon>
        <taxon>Cytophagia</taxon>
        <taxon>Cytophagales</taxon>
        <taxon>Cytophagaceae</taxon>
        <taxon>Spirosoma</taxon>
    </lineage>
</organism>
<gene>
    <name evidence="2" type="ORF">SAMN06269250_5649</name>
</gene>
<feature type="region of interest" description="Disordered" evidence="1">
    <location>
        <begin position="1"/>
        <end position="23"/>
    </location>
</feature>
<evidence type="ECO:0000313" key="3">
    <source>
        <dbReference type="Proteomes" id="UP000219452"/>
    </source>
</evidence>
<proteinExistence type="predicted"/>
<dbReference type="AlphaFoldDB" id="A0A286GPR5"/>
<name>A0A286GPR5_9BACT</name>
<evidence type="ECO:0000256" key="1">
    <source>
        <dbReference type="SAM" id="MobiDB-lite"/>
    </source>
</evidence>
<accession>A0A286GPR5</accession>
<dbReference type="Proteomes" id="UP000219452">
    <property type="component" value="Unassembled WGS sequence"/>
</dbReference>
<keyword evidence="3" id="KW-1185">Reference proteome</keyword>
<protein>
    <submittedName>
        <fullName evidence="2">Uncharacterized protein</fullName>
    </submittedName>
</protein>